<dbReference type="Proteomes" id="UP000315133">
    <property type="component" value="Unassembled WGS sequence"/>
</dbReference>
<dbReference type="Gene3D" id="3.40.50.1110">
    <property type="entry name" value="SGNH hydrolase"/>
    <property type="match status" value="1"/>
</dbReference>
<protein>
    <submittedName>
        <fullName evidence="3">Lysophospholipase L1-like esterase</fullName>
    </submittedName>
</protein>
<dbReference type="SUPFAM" id="SSF52266">
    <property type="entry name" value="SGNH hydrolase"/>
    <property type="match status" value="1"/>
</dbReference>
<dbReference type="InterPro" id="IPR013830">
    <property type="entry name" value="SGNH_hydro"/>
</dbReference>
<dbReference type="AlphaFoldDB" id="A0A543KQY5"/>
<dbReference type="EMBL" id="VFPU01000001">
    <property type="protein sequence ID" value="TQM97477.1"/>
    <property type="molecule type" value="Genomic_DNA"/>
</dbReference>
<evidence type="ECO:0000256" key="1">
    <source>
        <dbReference type="SAM" id="MobiDB-lite"/>
    </source>
</evidence>
<dbReference type="InterPro" id="IPR036514">
    <property type="entry name" value="SGNH_hydro_sf"/>
</dbReference>
<keyword evidence="4" id="KW-1185">Reference proteome</keyword>
<gene>
    <name evidence="3" type="ORF">FB476_2389</name>
</gene>
<sequence length="290" mass="29877">MRRKDLGLIGLAVLTVGLVALTLLRTALPGTGVDLRDLPSGVETTPATADPARSTGEPVPTEDPDAPRPAGDPLGAARAVLASGAPVVVAALGDSTGNETWEWTYTWARDLGTDRPVTVVSWNEWTEAGYIEPRLVSDGGAGPAAGAVTIYSGHHTGARAGYVAEHAGALLPERPDLVLLNYGHNSPASEIAAELAEALDAVRGSAGRDVPVVVILQQPRLDGEGADVREAVADWATQEGLGIVDVARAFSESGRPLADLLADPVHPNEAGTRIWADAVARALGPPADGE</sequence>
<evidence type="ECO:0000313" key="3">
    <source>
        <dbReference type="EMBL" id="TQM97477.1"/>
    </source>
</evidence>
<accession>A0A543KQY5</accession>
<feature type="domain" description="SGNH hydrolase-type esterase" evidence="2">
    <location>
        <begin position="114"/>
        <end position="273"/>
    </location>
</feature>
<comment type="caution">
    <text evidence="3">The sequence shown here is derived from an EMBL/GenBank/DDBJ whole genome shotgun (WGS) entry which is preliminary data.</text>
</comment>
<dbReference type="Pfam" id="PF13472">
    <property type="entry name" value="Lipase_GDSL_2"/>
    <property type="match status" value="1"/>
</dbReference>
<organism evidence="3 4">
    <name type="scientific">Ornithinimicrobium humiphilum</name>
    <dbReference type="NCBI Taxonomy" id="125288"/>
    <lineage>
        <taxon>Bacteria</taxon>
        <taxon>Bacillati</taxon>
        <taxon>Actinomycetota</taxon>
        <taxon>Actinomycetes</taxon>
        <taxon>Micrococcales</taxon>
        <taxon>Ornithinimicrobiaceae</taxon>
        <taxon>Ornithinimicrobium</taxon>
    </lineage>
</organism>
<evidence type="ECO:0000313" key="4">
    <source>
        <dbReference type="Proteomes" id="UP000315133"/>
    </source>
</evidence>
<evidence type="ECO:0000259" key="2">
    <source>
        <dbReference type="Pfam" id="PF13472"/>
    </source>
</evidence>
<dbReference type="RefSeq" id="WP_141819063.1">
    <property type="nucleotide sequence ID" value="NZ_BAAAIL010000002.1"/>
</dbReference>
<feature type="region of interest" description="Disordered" evidence="1">
    <location>
        <begin position="34"/>
        <end position="74"/>
    </location>
</feature>
<dbReference type="OrthoDB" id="5102366at2"/>
<proteinExistence type="predicted"/>
<name>A0A543KQY5_9MICO</name>
<reference evidence="3 4" key="1">
    <citation type="submission" date="2019-06" db="EMBL/GenBank/DDBJ databases">
        <title>Sequencing the genomes of 1000 actinobacteria strains.</title>
        <authorList>
            <person name="Klenk H.-P."/>
        </authorList>
    </citation>
    <scope>NUCLEOTIDE SEQUENCE [LARGE SCALE GENOMIC DNA]</scope>
    <source>
        <strain evidence="3 4">DSM 12362</strain>
    </source>
</reference>